<evidence type="ECO:0000313" key="1">
    <source>
        <dbReference type="EMBL" id="EMS53331.1"/>
    </source>
</evidence>
<reference evidence="1" key="1">
    <citation type="journal article" date="2013" name="Nature">
        <title>Draft genome of the wheat A-genome progenitor Triticum urartu.</title>
        <authorList>
            <person name="Ling H.Q."/>
            <person name="Zhao S."/>
            <person name="Liu D."/>
            <person name="Wang J."/>
            <person name="Sun H."/>
            <person name="Zhang C."/>
            <person name="Fan H."/>
            <person name="Li D."/>
            <person name="Dong L."/>
            <person name="Tao Y."/>
            <person name="Gao C."/>
            <person name="Wu H."/>
            <person name="Li Y."/>
            <person name="Cui Y."/>
            <person name="Guo X."/>
            <person name="Zheng S."/>
            <person name="Wang B."/>
            <person name="Yu K."/>
            <person name="Liang Q."/>
            <person name="Yang W."/>
            <person name="Lou X."/>
            <person name="Chen J."/>
            <person name="Feng M."/>
            <person name="Jian J."/>
            <person name="Zhang X."/>
            <person name="Luo G."/>
            <person name="Jiang Y."/>
            <person name="Liu J."/>
            <person name="Wang Z."/>
            <person name="Sha Y."/>
            <person name="Zhang B."/>
            <person name="Wu H."/>
            <person name="Tang D."/>
            <person name="Shen Q."/>
            <person name="Xue P."/>
            <person name="Zou S."/>
            <person name="Wang X."/>
            <person name="Liu X."/>
            <person name="Wang F."/>
            <person name="Yang Y."/>
            <person name="An X."/>
            <person name="Dong Z."/>
            <person name="Zhang K."/>
            <person name="Zhang X."/>
            <person name="Luo M.C."/>
            <person name="Dvorak J."/>
            <person name="Tong Y."/>
            <person name="Wang J."/>
            <person name="Yang H."/>
            <person name="Li Z."/>
            <person name="Wang D."/>
            <person name="Zhang A."/>
            <person name="Wang J."/>
        </authorList>
    </citation>
    <scope>NUCLEOTIDE SEQUENCE</scope>
</reference>
<protein>
    <submittedName>
        <fullName evidence="1">Uncharacterized protein</fullName>
    </submittedName>
</protein>
<dbReference type="AlphaFoldDB" id="M7Z1J1"/>
<name>M7Z1J1_TRIUA</name>
<dbReference type="EMBL" id="KD195693">
    <property type="protein sequence ID" value="EMS53331.1"/>
    <property type="molecule type" value="Genomic_DNA"/>
</dbReference>
<proteinExistence type="predicted"/>
<organism evidence="1">
    <name type="scientific">Triticum urartu</name>
    <name type="common">Red wild einkorn</name>
    <name type="synonym">Crithodium urartu</name>
    <dbReference type="NCBI Taxonomy" id="4572"/>
    <lineage>
        <taxon>Eukaryota</taxon>
        <taxon>Viridiplantae</taxon>
        <taxon>Streptophyta</taxon>
        <taxon>Embryophyta</taxon>
        <taxon>Tracheophyta</taxon>
        <taxon>Spermatophyta</taxon>
        <taxon>Magnoliopsida</taxon>
        <taxon>Liliopsida</taxon>
        <taxon>Poales</taxon>
        <taxon>Poaceae</taxon>
        <taxon>BOP clade</taxon>
        <taxon>Pooideae</taxon>
        <taxon>Triticodae</taxon>
        <taxon>Triticeae</taxon>
        <taxon>Triticinae</taxon>
        <taxon>Triticum</taxon>
    </lineage>
</organism>
<gene>
    <name evidence="1" type="ORF">TRIUR3_13102</name>
</gene>
<sequence length="194" mass="22319">MEKFARRKKSWAARRRRRRSASCLHAQQQESAREVIEVEVNGVRQRSGVLIKKRSCCLDSPSWPPPPVASTWTSFANKMMRYGMEWLGFEWRREKKKRGVVRLDLGGCTLSLKMHGNLEQLIPIARHELCSREYQQELNAGCSQIGSILDGVELELPGDGSDPVPLRVYFFWSLAWCGFVHAYEQAALHAIRFL</sequence>
<accession>M7Z1J1</accession>